<dbReference type="OrthoDB" id="82244at2157"/>
<keyword evidence="5" id="KW-1003">Cell membrane</keyword>
<protein>
    <recommendedName>
        <fullName evidence="5">Probable membrane transporter protein</fullName>
    </recommendedName>
</protein>
<evidence type="ECO:0000256" key="3">
    <source>
        <dbReference type="ARBA" id="ARBA00022989"/>
    </source>
</evidence>
<evidence type="ECO:0000256" key="5">
    <source>
        <dbReference type="RuleBase" id="RU363041"/>
    </source>
</evidence>
<dbReference type="STRING" id="937775.Metlim_2041"/>
<feature type="transmembrane region" description="Helical" evidence="5">
    <location>
        <begin position="148"/>
        <end position="175"/>
    </location>
</feature>
<keyword evidence="2 5" id="KW-0812">Transmembrane</keyword>
<dbReference type="InterPro" id="IPR002781">
    <property type="entry name" value="TM_pro_TauE-like"/>
</dbReference>
<feature type="transmembrane region" description="Helical" evidence="5">
    <location>
        <begin position="6"/>
        <end position="38"/>
    </location>
</feature>
<feature type="transmembrane region" description="Helical" evidence="5">
    <location>
        <begin position="221"/>
        <end position="241"/>
    </location>
</feature>
<dbReference type="PANTHER" id="PTHR43483:SF3">
    <property type="entry name" value="MEMBRANE TRANSPORTER PROTEIN HI_0806-RELATED"/>
    <property type="match status" value="1"/>
</dbReference>
<comment type="similarity">
    <text evidence="5">Belongs to the 4-toluene sulfonate uptake permease (TSUP) (TC 2.A.102) family.</text>
</comment>
<dbReference type="GO" id="GO:0005886">
    <property type="term" value="C:plasma membrane"/>
    <property type="evidence" value="ECO:0007669"/>
    <property type="project" value="UniProtKB-SubCell"/>
</dbReference>
<feature type="transmembrane region" description="Helical" evidence="5">
    <location>
        <begin position="80"/>
        <end position="103"/>
    </location>
</feature>
<feature type="transmembrane region" description="Helical" evidence="5">
    <location>
        <begin position="253"/>
        <end position="274"/>
    </location>
</feature>
<reference evidence="6 7" key="1">
    <citation type="submission" date="2011-10" db="EMBL/GenBank/DDBJ databases">
        <title>The Improved High-Quality Draft genome of Methanoplanus limicola DSM 2279.</title>
        <authorList>
            <consortium name="US DOE Joint Genome Institute (JGI-PGF)"/>
            <person name="Lucas S."/>
            <person name="Copeland A."/>
            <person name="Lapidus A."/>
            <person name="Glavina del Rio T."/>
            <person name="Dalin E."/>
            <person name="Tice H."/>
            <person name="Bruce D."/>
            <person name="Goodwin L."/>
            <person name="Pitluck S."/>
            <person name="Peters L."/>
            <person name="Mikhailova N."/>
            <person name="Lu M."/>
            <person name="Kyrpides N."/>
            <person name="Mavromatis K."/>
            <person name="Ivanova N."/>
            <person name="Markowitz V."/>
            <person name="Cheng J.-F."/>
            <person name="Hugenholtz P."/>
            <person name="Woyke T."/>
            <person name="Wu D."/>
            <person name="Wirth R."/>
            <person name="Brambilla E.-M."/>
            <person name="Klenk H.-P."/>
            <person name="Eisen J.A."/>
        </authorList>
    </citation>
    <scope>NUCLEOTIDE SEQUENCE [LARGE SCALE GENOMIC DNA]</scope>
    <source>
        <strain evidence="6 7">DSM 2279</strain>
    </source>
</reference>
<feature type="transmembrane region" description="Helical" evidence="5">
    <location>
        <begin position="187"/>
        <end position="209"/>
    </location>
</feature>
<evidence type="ECO:0000256" key="1">
    <source>
        <dbReference type="ARBA" id="ARBA00004141"/>
    </source>
</evidence>
<evidence type="ECO:0000313" key="6">
    <source>
        <dbReference type="EMBL" id="EHQ36126.1"/>
    </source>
</evidence>
<feature type="transmembrane region" description="Helical" evidence="5">
    <location>
        <begin position="110"/>
        <end position="128"/>
    </location>
</feature>
<feature type="transmembrane region" description="Helical" evidence="5">
    <location>
        <begin position="50"/>
        <end position="68"/>
    </location>
</feature>
<dbReference type="Pfam" id="PF01925">
    <property type="entry name" value="TauE"/>
    <property type="match status" value="1"/>
</dbReference>
<evidence type="ECO:0000313" key="7">
    <source>
        <dbReference type="Proteomes" id="UP000005741"/>
    </source>
</evidence>
<name>H1YZL7_9EURY</name>
<keyword evidence="7" id="KW-1185">Reference proteome</keyword>
<proteinExistence type="inferred from homology"/>
<dbReference type="Proteomes" id="UP000005741">
    <property type="component" value="Chromosome"/>
</dbReference>
<comment type="subcellular location">
    <subcellularLocation>
        <location evidence="5">Cell membrane</location>
        <topology evidence="5">Multi-pass membrane protein</topology>
    </subcellularLocation>
    <subcellularLocation>
        <location evidence="1">Membrane</location>
        <topology evidence="1">Multi-pass membrane protein</topology>
    </subcellularLocation>
</comment>
<gene>
    <name evidence="6" type="ORF">Metlim_2041</name>
</gene>
<keyword evidence="3 5" id="KW-1133">Transmembrane helix</keyword>
<sequence length="276" mass="28999">MEMELIYILALLFTGIIVGFAGGLLGVGGCFIMIPVQYWVLTSMGYDPQISILVAFGTNLAVVLPTAVSGAYGHNKKGAVMWNAAVTMGIAGFFGAIVGGYIATLIPGDYLKVIFGVVILLSAVRMLTAKPPKLDKSPVDNTLTFLLWGIPVGLLSGIIGIGGGVVLIPVMVLALHFKMHSAVGTSTALMAFTALGGTIAYIINGFGVIGLPEYSLGYVNILQWALLAVTSVIMAQVGVRVAHKLPAKQLKYVFIAVMIYMGLKMAGVFTFLGLPI</sequence>
<evidence type="ECO:0000256" key="2">
    <source>
        <dbReference type="ARBA" id="ARBA00022692"/>
    </source>
</evidence>
<dbReference type="PANTHER" id="PTHR43483">
    <property type="entry name" value="MEMBRANE TRANSPORTER PROTEIN HI_0806-RELATED"/>
    <property type="match status" value="1"/>
</dbReference>
<accession>H1YZL7</accession>
<dbReference type="HOGENOM" id="CLU_045498_6_2_2"/>
<keyword evidence="4 5" id="KW-0472">Membrane</keyword>
<dbReference type="FunCoup" id="H1YZL7">
    <property type="interactions" value="4"/>
</dbReference>
<dbReference type="InParanoid" id="H1YZL7"/>
<dbReference type="AlphaFoldDB" id="H1YZL7"/>
<evidence type="ECO:0000256" key="4">
    <source>
        <dbReference type="ARBA" id="ARBA00023136"/>
    </source>
</evidence>
<dbReference type="EMBL" id="CM001436">
    <property type="protein sequence ID" value="EHQ36126.1"/>
    <property type="molecule type" value="Genomic_DNA"/>
</dbReference>
<organism evidence="6 7">
    <name type="scientific">Methanoplanus limicola DSM 2279</name>
    <dbReference type="NCBI Taxonomy" id="937775"/>
    <lineage>
        <taxon>Archaea</taxon>
        <taxon>Methanobacteriati</taxon>
        <taxon>Methanobacteriota</taxon>
        <taxon>Stenosarchaea group</taxon>
        <taxon>Methanomicrobia</taxon>
        <taxon>Methanomicrobiales</taxon>
        <taxon>Methanomicrobiaceae</taxon>
        <taxon>Methanoplanus</taxon>
    </lineage>
</organism>